<feature type="transmembrane region" description="Helical" evidence="1">
    <location>
        <begin position="27"/>
        <end position="46"/>
    </location>
</feature>
<sequence>MGNTDNKDDAVIAQSEAAMKETIVRSYIGWAVAIFSITVMILYFFCRYGTAQVKKWVRKQMGFVQEQALQMTQATRASFRRAHDSHKMAD</sequence>
<protein>
    <submittedName>
        <fullName evidence="2">(apollo) hypothetical protein</fullName>
    </submittedName>
</protein>
<dbReference type="EMBL" id="CAJQZP010001188">
    <property type="protein sequence ID" value="CAG5027480.1"/>
    <property type="molecule type" value="Genomic_DNA"/>
</dbReference>
<organism evidence="2 3">
    <name type="scientific">Parnassius apollo</name>
    <name type="common">Apollo butterfly</name>
    <name type="synonym">Papilio apollo</name>
    <dbReference type="NCBI Taxonomy" id="110799"/>
    <lineage>
        <taxon>Eukaryota</taxon>
        <taxon>Metazoa</taxon>
        <taxon>Ecdysozoa</taxon>
        <taxon>Arthropoda</taxon>
        <taxon>Hexapoda</taxon>
        <taxon>Insecta</taxon>
        <taxon>Pterygota</taxon>
        <taxon>Neoptera</taxon>
        <taxon>Endopterygota</taxon>
        <taxon>Lepidoptera</taxon>
        <taxon>Glossata</taxon>
        <taxon>Ditrysia</taxon>
        <taxon>Papilionoidea</taxon>
        <taxon>Papilionidae</taxon>
        <taxon>Parnassiinae</taxon>
        <taxon>Parnassini</taxon>
        <taxon>Parnassius</taxon>
        <taxon>Parnassius</taxon>
    </lineage>
</organism>
<accession>A0A8S3XK33</accession>
<reference evidence="2" key="1">
    <citation type="submission" date="2021-04" db="EMBL/GenBank/DDBJ databases">
        <authorList>
            <person name="Tunstrom K."/>
        </authorList>
    </citation>
    <scope>NUCLEOTIDE SEQUENCE</scope>
</reference>
<proteinExistence type="predicted"/>
<dbReference type="AlphaFoldDB" id="A0A8S3XK33"/>
<name>A0A8S3XK33_PARAO</name>
<keyword evidence="3" id="KW-1185">Reference proteome</keyword>
<evidence type="ECO:0000256" key="1">
    <source>
        <dbReference type="SAM" id="Phobius"/>
    </source>
</evidence>
<gene>
    <name evidence="2" type="ORF">PAPOLLO_LOCUS18837</name>
</gene>
<evidence type="ECO:0000313" key="3">
    <source>
        <dbReference type="Proteomes" id="UP000691718"/>
    </source>
</evidence>
<evidence type="ECO:0000313" key="2">
    <source>
        <dbReference type="EMBL" id="CAG5027480.1"/>
    </source>
</evidence>
<keyword evidence="1" id="KW-1133">Transmembrane helix</keyword>
<keyword evidence="1" id="KW-0472">Membrane</keyword>
<comment type="caution">
    <text evidence="2">The sequence shown here is derived from an EMBL/GenBank/DDBJ whole genome shotgun (WGS) entry which is preliminary data.</text>
</comment>
<dbReference type="Proteomes" id="UP000691718">
    <property type="component" value="Unassembled WGS sequence"/>
</dbReference>
<keyword evidence="1" id="KW-0812">Transmembrane</keyword>